<reference evidence="1" key="2">
    <citation type="journal article" date="2022" name="New Phytol.">
        <title>Evolutionary transition to the ectomycorrhizal habit in the genomes of a hyperdiverse lineage of mushroom-forming fungi.</title>
        <authorList>
            <person name="Looney B."/>
            <person name="Miyauchi S."/>
            <person name="Morin E."/>
            <person name="Drula E."/>
            <person name="Courty P.E."/>
            <person name="Kohler A."/>
            <person name="Kuo A."/>
            <person name="LaButti K."/>
            <person name="Pangilinan J."/>
            <person name="Lipzen A."/>
            <person name="Riley R."/>
            <person name="Andreopoulos W."/>
            <person name="He G."/>
            <person name="Johnson J."/>
            <person name="Nolan M."/>
            <person name="Tritt A."/>
            <person name="Barry K.W."/>
            <person name="Grigoriev I.V."/>
            <person name="Nagy L.G."/>
            <person name="Hibbett D."/>
            <person name="Henrissat B."/>
            <person name="Matheny P.B."/>
            <person name="Labbe J."/>
            <person name="Martin F.M."/>
        </authorList>
    </citation>
    <scope>NUCLEOTIDE SEQUENCE</scope>
    <source>
        <strain evidence="1">EC-137</strain>
    </source>
</reference>
<organism evidence="1 2">
    <name type="scientific">Vararia minispora EC-137</name>
    <dbReference type="NCBI Taxonomy" id="1314806"/>
    <lineage>
        <taxon>Eukaryota</taxon>
        <taxon>Fungi</taxon>
        <taxon>Dikarya</taxon>
        <taxon>Basidiomycota</taxon>
        <taxon>Agaricomycotina</taxon>
        <taxon>Agaricomycetes</taxon>
        <taxon>Russulales</taxon>
        <taxon>Lachnocladiaceae</taxon>
        <taxon>Vararia</taxon>
    </lineage>
</organism>
<dbReference type="EMBL" id="MU273473">
    <property type="protein sequence ID" value="KAI0036285.1"/>
    <property type="molecule type" value="Genomic_DNA"/>
</dbReference>
<reference evidence="1" key="1">
    <citation type="submission" date="2021-02" db="EMBL/GenBank/DDBJ databases">
        <authorList>
            <consortium name="DOE Joint Genome Institute"/>
            <person name="Ahrendt S."/>
            <person name="Looney B.P."/>
            <person name="Miyauchi S."/>
            <person name="Morin E."/>
            <person name="Drula E."/>
            <person name="Courty P.E."/>
            <person name="Chicoki N."/>
            <person name="Fauchery L."/>
            <person name="Kohler A."/>
            <person name="Kuo A."/>
            <person name="Labutti K."/>
            <person name="Pangilinan J."/>
            <person name="Lipzen A."/>
            <person name="Riley R."/>
            <person name="Andreopoulos W."/>
            <person name="He G."/>
            <person name="Johnson J."/>
            <person name="Barry K.W."/>
            <person name="Grigoriev I.V."/>
            <person name="Nagy L."/>
            <person name="Hibbett D."/>
            <person name="Henrissat B."/>
            <person name="Matheny P.B."/>
            <person name="Labbe J."/>
            <person name="Martin F."/>
        </authorList>
    </citation>
    <scope>NUCLEOTIDE SEQUENCE</scope>
    <source>
        <strain evidence="1">EC-137</strain>
    </source>
</reference>
<evidence type="ECO:0000313" key="1">
    <source>
        <dbReference type="EMBL" id="KAI0036285.1"/>
    </source>
</evidence>
<comment type="caution">
    <text evidence="1">The sequence shown here is derived from an EMBL/GenBank/DDBJ whole genome shotgun (WGS) entry which is preliminary data.</text>
</comment>
<keyword evidence="2" id="KW-1185">Reference proteome</keyword>
<evidence type="ECO:0000313" key="2">
    <source>
        <dbReference type="Proteomes" id="UP000814128"/>
    </source>
</evidence>
<name>A0ACB8QXK7_9AGAM</name>
<dbReference type="Proteomes" id="UP000814128">
    <property type="component" value="Unassembled WGS sequence"/>
</dbReference>
<gene>
    <name evidence="1" type="ORF">K488DRAFT_41524</name>
</gene>
<proteinExistence type="predicted"/>
<sequence length="1276" mass="138917">MSQFKPLVGSVLERKPGLSSTTSSRQPQSTKTGFPVASHRSQSAFARGRDASRTKNTGIVGRPTVPPSVTPLPAPLSDDWRGQVGKENARKVAEMTQEEREREKREIMERFGPNIAEVLKRARIGREREQATSAAAPADTLWTNTQGEPARSRSPVRSILSSPTSRAASPSRLGRKLRFADVTPSDVFVYESQPSSPKRKPLALPPPPTQDNDAVSLGSFKSPLSFSESPSEHARQDPTNPPDAAEPEEGTAEYIRRRFFPDMPANDPNLEWMSSDLPNGRLGSGLRFDFSGKPIPADLSEQLPTYLGLHHHAEGSHAGYTLDDVFLLCRSTVPAQRTTMLGVLARIVHCLARRTPADGLSSLDGKEEEIRTRALAAGAEAMSAKGGVAVLAVDVLWECIVGWEAHLTNIDGVELQPEPEENTKDALTTLQLEFFLAQVADAFGVATLPASSLLQLLEIIRRLAKHTAAIAEAIVKAPLMLPNMMRLFVLTPISPSQDGMPPSPLAVQMLTTLVNASRAAATVLVDPADSLLRYITLLPPSSPLPRQIANAMLAETLTFYASLASYGLYSNIATTAQDLFIRLRAYVLSPDCDSRAVRSSYAILLERWIVCATDPHRTTPEHEILWSQVSGWDWAADLMMLAGTLGEDEREWGVWRAVWDALAAWLEGARVNGVRGGEAERSAVVEREGFKASFESGTPRRIVEAAIVSLQLLVENIGDGQRREDIPHLRAISLTARVLSSAIRLWIACSPPNLLQYSPFYLPLGALDTLTFSIACSPLLSSKYNVSAPPYLHVFCRSLTTLLMQYAKATRRVPETSEERWLGLACGVVVSLMPGDEEAAEDLVSSVLGLIDPKFLVSKGLPAPAVIWERGGMSVIRPFLTFYSLPTGDGESQSPLIGPLVPTPSSIKLATTQTLPPAWAVRRSRPTAGLPYPRDWPFLPLEHLLKSGTSPVWYSLPADWDASETEVVRATLLLAKVVRDVLVINGLGLFAVQRAEVVFGCMRVFMLEHGQVQGAPTEGASGVASMSEVFRDAVITTLLDDILAPYVLQKSPTGLSLLSATPDDADLEATAARYLGTGTPFFQFYTDFVALYDAVSFGHASFGALLLPPLSRAYAADYRRLLLGDMAHVLGSVRTPAGHVPGARIGAFLWPTEDDPQVLGAYVGLLVGRRARGVLGEFVRWLVVHHVAASIWPDLRPGTTEGAEERAHKLLEAIVAQGRIEDVREIAGYAQGVKGNAVLPPNCFEAAEGEVRKKRMEWVRTWADARIIKQLEGLLH</sequence>
<protein>
    <submittedName>
        <fullName evidence="1">Uncharacterized protein</fullName>
    </submittedName>
</protein>
<accession>A0ACB8QXK7</accession>